<evidence type="ECO:0000313" key="2">
    <source>
        <dbReference type="EMBL" id="QJA77406.1"/>
    </source>
</evidence>
<reference evidence="2" key="1">
    <citation type="submission" date="2020-03" db="EMBL/GenBank/DDBJ databases">
        <title>The deep terrestrial virosphere.</title>
        <authorList>
            <person name="Holmfeldt K."/>
            <person name="Nilsson E."/>
            <person name="Simone D."/>
            <person name="Lopez-Fernandez M."/>
            <person name="Wu X."/>
            <person name="de Brujin I."/>
            <person name="Lundin D."/>
            <person name="Andersson A."/>
            <person name="Bertilsson S."/>
            <person name="Dopson M."/>
        </authorList>
    </citation>
    <scope>NUCLEOTIDE SEQUENCE</scope>
    <source>
        <strain evidence="2">MM415A01309</strain>
        <strain evidence="1">MM415B01249</strain>
    </source>
</reference>
<dbReference type="AlphaFoldDB" id="A0A6M3K4Q8"/>
<dbReference type="EMBL" id="MT141380">
    <property type="protein sequence ID" value="QJA59675.1"/>
    <property type="molecule type" value="Genomic_DNA"/>
</dbReference>
<gene>
    <name evidence="2" type="ORF">MM415A01309_0012</name>
    <name evidence="1" type="ORF">MM415B01249_0012</name>
</gene>
<evidence type="ECO:0000313" key="1">
    <source>
        <dbReference type="EMBL" id="QJA59675.1"/>
    </source>
</evidence>
<accession>A0A6M3K4Q8</accession>
<dbReference type="EMBL" id="MT142281">
    <property type="protein sequence ID" value="QJA77406.1"/>
    <property type="molecule type" value="Genomic_DNA"/>
</dbReference>
<sequence length="132" mass="15536">MNIRDMMISVIEKCNYMNGVARGAIEWMVDYMLTNKRYVEGKDGFAYYIKCDDATLDRIRRNKKYITDPEFMKKLLASDGDNVHFIGVWSNTPNSDGYKNIVEGMKKLVETEKPSTVSWYNRDLKKFILRRI</sequence>
<protein>
    <submittedName>
        <fullName evidence="2">Uncharacterized protein</fullName>
    </submittedName>
</protein>
<proteinExistence type="predicted"/>
<name>A0A6M3K4Q8_9ZZZZ</name>
<organism evidence="2">
    <name type="scientific">viral metagenome</name>
    <dbReference type="NCBI Taxonomy" id="1070528"/>
    <lineage>
        <taxon>unclassified sequences</taxon>
        <taxon>metagenomes</taxon>
        <taxon>organismal metagenomes</taxon>
    </lineage>
</organism>